<protein>
    <recommendedName>
        <fullName evidence="3">Factor of DNA methylation 1-5/IDN2 domain-containing protein</fullName>
    </recommendedName>
</protein>
<evidence type="ECO:0000313" key="5">
    <source>
        <dbReference type="Proteomes" id="UP000541444"/>
    </source>
</evidence>
<evidence type="ECO:0000313" key="4">
    <source>
        <dbReference type="EMBL" id="KAF6171273.1"/>
    </source>
</evidence>
<dbReference type="OrthoDB" id="848707at2759"/>
<dbReference type="Proteomes" id="UP000541444">
    <property type="component" value="Unassembled WGS sequence"/>
</dbReference>
<feature type="compositionally biased region" description="Low complexity" evidence="2">
    <location>
        <begin position="272"/>
        <end position="288"/>
    </location>
</feature>
<keyword evidence="5" id="KW-1185">Reference proteome</keyword>
<feature type="region of interest" description="Disordered" evidence="2">
    <location>
        <begin position="251"/>
        <end position="292"/>
    </location>
</feature>
<dbReference type="Pfam" id="PF03469">
    <property type="entry name" value="XH"/>
    <property type="match status" value="1"/>
</dbReference>
<proteinExistence type="predicted"/>
<evidence type="ECO:0000259" key="3">
    <source>
        <dbReference type="Pfam" id="PF03469"/>
    </source>
</evidence>
<dbReference type="PANTHER" id="PTHR21596:SF3">
    <property type="entry name" value="FACTOR OF DNA METHYLATION 1-RELATED"/>
    <property type="match status" value="1"/>
</dbReference>
<accession>A0A7J7NW03</accession>
<gene>
    <name evidence="4" type="ORF">GIB67_036941</name>
</gene>
<reference evidence="4 5" key="1">
    <citation type="journal article" date="2020" name="IScience">
        <title>Genome Sequencing of the Endangered Kingdonia uniflora (Circaeasteraceae, Ranunculales) Reveals Potential Mechanisms of Evolutionary Specialization.</title>
        <authorList>
            <person name="Sun Y."/>
            <person name="Deng T."/>
            <person name="Zhang A."/>
            <person name="Moore M.J."/>
            <person name="Landis J.B."/>
            <person name="Lin N."/>
            <person name="Zhang H."/>
            <person name="Zhang X."/>
            <person name="Huang J."/>
            <person name="Zhang X."/>
            <person name="Sun H."/>
            <person name="Wang H."/>
        </authorList>
    </citation>
    <scope>NUCLEOTIDE SEQUENCE [LARGE SCALE GENOMIC DNA]</scope>
    <source>
        <strain evidence="4">TB1705</strain>
        <tissue evidence="4">Leaf</tissue>
    </source>
</reference>
<dbReference type="EMBL" id="JACGCM010000510">
    <property type="protein sequence ID" value="KAF6171273.1"/>
    <property type="molecule type" value="Genomic_DNA"/>
</dbReference>
<evidence type="ECO:0000256" key="1">
    <source>
        <dbReference type="SAM" id="Coils"/>
    </source>
</evidence>
<keyword evidence="1" id="KW-0175">Coiled coil</keyword>
<evidence type="ECO:0000256" key="2">
    <source>
        <dbReference type="SAM" id="MobiDB-lite"/>
    </source>
</evidence>
<comment type="caution">
    <text evidence="4">The sequence shown here is derived from an EMBL/GenBank/DDBJ whole genome shotgun (WGS) entry which is preliminary data.</text>
</comment>
<dbReference type="InterPro" id="IPR005379">
    <property type="entry name" value="FDM1-5/IDN2_XH"/>
</dbReference>
<dbReference type="PANTHER" id="PTHR21596">
    <property type="entry name" value="RIBONUCLEASE P SUBUNIT P38"/>
    <property type="match status" value="1"/>
</dbReference>
<feature type="domain" description="Factor of DNA methylation 1-5/IDN2" evidence="3">
    <location>
        <begin position="461"/>
        <end position="518"/>
    </location>
</feature>
<dbReference type="InterPro" id="IPR045177">
    <property type="entry name" value="FDM1-5/IDN2"/>
</dbReference>
<dbReference type="PROSITE" id="PS51257">
    <property type="entry name" value="PROKAR_LIPOPROTEIN"/>
    <property type="match status" value="1"/>
</dbReference>
<name>A0A7J7NW03_9MAGN</name>
<feature type="coiled-coil region" evidence="1">
    <location>
        <begin position="406"/>
        <end position="454"/>
    </location>
</feature>
<sequence>MKVLGFIGGELGDWSVFWLLTVIGACFVWLSEFIENWLLWLGRNVLKLPPPFPLRAVQLNGVGRSEELGWVLAILPIKFLDEEDLVALGGLVLVHETITGGIMGTGDDKSFKVSIDGFKYHIGSDDIRHAFGLGEPVGEEDEELSEWPTVHSEFPSKKEMEEGLRVAWKIKGPYLRCKNLSIALCLFHMIAHRNIIPQLGNKNALVGTALPYSRFISQLLIGMGYVIRTNKEANERNEVINSQYWEKSIKHMVPSESEGESEKGAEDSGTEAVPAAAKRAARPSASRPTDTSMPDVSISVYTGLVLHDFASMYTYIESRFASRVGVSTISWLSDVSECTWRDYNWTGTEQEFQYFNGLVMQREKEIALKKIVQLDKEVDAKQKFWLEIQGLMNKLKMIKPMGSEDDKGLELKMIEMNRELIEKEEEISDCQLMYQSLVIQNRQINDELHEARKELISMYFAIIDEEDEKLKSLKDEYGIEVYESVTKAVMELYQNSASGGFPMPVLWNFKEGEKGHIKGGY</sequence>
<dbReference type="GO" id="GO:0080188">
    <property type="term" value="P:gene silencing by siRNA-directed DNA methylation"/>
    <property type="evidence" value="ECO:0007669"/>
    <property type="project" value="InterPro"/>
</dbReference>
<organism evidence="4 5">
    <name type="scientific">Kingdonia uniflora</name>
    <dbReference type="NCBI Taxonomy" id="39325"/>
    <lineage>
        <taxon>Eukaryota</taxon>
        <taxon>Viridiplantae</taxon>
        <taxon>Streptophyta</taxon>
        <taxon>Embryophyta</taxon>
        <taxon>Tracheophyta</taxon>
        <taxon>Spermatophyta</taxon>
        <taxon>Magnoliopsida</taxon>
        <taxon>Ranunculales</taxon>
        <taxon>Circaeasteraceae</taxon>
        <taxon>Kingdonia</taxon>
    </lineage>
</organism>
<dbReference type="AlphaFoldDB" id="A0A7J7NW03"/>